<keyword evidence="3" id="KW-0378">Hydrolase</keyword>
<feature type="transmembrane region" description="Helical" evidence="1">
    <location>
        <begin position="101"/>
        <end position="122"/>
    </location>
</feature>
<dbReference type="EMBL" id="JADIMM010000080">
    <property type="protein sequence ID" value="MBO8457928.1"/>
    <property type="molecule type" value="Genomic_DNA"/>
</dbReference>
<keyword evidence="3" id="KW-0482">Metalloprotease</keyword>
<keyword evidence="1" id="KW-1133">Transmembrane helix</keyword>
<reference evidence="3" key="1">
    <citation type="submission" date="2020-10" db="EMBL/GenBank/DDBJ databases">
        <authorList>
            <person name="Gilroy R."/>
        </authorList>
    </citation>
    <scope>NUCLEOTIDE SEQUENCE</scope>
    <source>
        <strain evidence="3">10532</strain>
    </source>
</reference>
<dbReference type="AlphaFoldDB" id="A0A9D9HQD1"/>
<dbReference type="Proteomes" id="UP000823638">
    <property type="component" value="Unassembled WGS sequence"/>
</dbReference>
<gene>
    <name evidence="3" type="ORF">IAA81_06840</name>
</gene>
<keyword evidence="1" id="KW-0472">Membrane</keyword>
<dbReference type="GO" id="GO:0004175">
    <property type="term" value="F:endopeptidase activity"/>
    <property type="evidence" value="ECO:0007669"/>
    <property type="project" value="UniProtKB-ARBA"/>
</dbReference>
<feature type="transmembrane region" description="Helical" evidence="1">
    <location>
        <begin position="142"/>
        <end position="164"/>
    </location>
</feature>
<feature type="transmembrane region" description="Helical" evidence="1">
    <location>
        <begin position="243"/>
        <end position="262"/>
    </location>
</feature>
<feature type="domain" description="CAAX prenyl protease 2/Lysostaphin resistance protein A-like" evidence="2">
    <location>
        <begin position="140"/>
        <end position="256"/>
    </location>
</feature>
<dbReference type="GO" id="GO:0008237">
    <property type="term" value="F:metallopeptidase activity"/>
    <property type="evidence" value="ECO:0007669"/>
    <property type="project" value="UniProtKB-KW"/>
</dbReference>
<evidence type="ECO:0000313" key="4">
    <source>
        <dbReference type="Proteomes" id="UP000823638"/>
    </source>
</evidence>
<evidence type="ECO:0000313" key="3">
    <source>
        <dbReference type="EMBL" id="MBO8457928.1"/>
    </source>
</evidence>
<comment type="caution">
    <text evidence="3">The sequence shown here is derived from an EMBL/GenBank/DDBJ whole genome shotgun (WGS) entry which is preliminary data.</text>
</comment>
<proteinExistence type="predicted"/>
<sequence length="265" mass="30564">MRKFANRKKIFFEFCIIFGCFILPNFFFIKRFEMFPKITVNIYTLANPVNLVYNLARLILPLVFFTDYGKKTDAGKTLQMQDENPHNVISRKFPGKTFYKNCIFTFSCLAILLLSGLVFEYVGSFFGGETEIEPGKIPVTTLFAFFVPVIFYAASEEVLYRLYLPESLNKFFSRIKRIKREESFIGEKISRKAPQEAEWNLPGEILSVLIFALAHYQGGILPVLNALVCGTILRICLKMSKSLFPCILSHGLYNFILYFSLYSQP</sequence>
<organism evidence="3 4">
    <name type="scientific">Candidatus Gallitreponema excrementavium</name>
    <dbReference type="NCBI Taxonomy" id="2840840"/>
    <lineage>
        <taxon>Bacteria</taxon>
        <taxon>Pseudomonadati</taxon>
        <taxon>Spirochaetota</taxon>
        <taxon>Spirochaetia</taxon>
        <taxon>Spirochaetales</taxon>
        <taxon>Candidatus Gallitreponema</taxon>
    </lineage>
</organism>
<accession>A0A9D9HQD1</accession>
<dbReference type="GO" id="GO:0080120">
    <property type="term" value="P:CAAX-box protein maturation"/>
    <property type="evidence" value="ECO:0007669"/>
    <property type="project" value="UniProtKB-ARBA"/>
</dbReference>
<evidence type="ECO:0000256" key="1">
    <source>
        <dbReference type="SAM" id="Phobius"/>
    </source>
</evidence>
<dbReference type="InterPro" id="IPR003675">
    <property type="entry name" value="Rce1/LyrA-like_dom"/>
</dbReference>
<evidence type="ECO:0000259" key="2">
    <source>
        <dbReference type="Pfam" id="PF02517"/>
    </source>
</evidence>
<keyword evidence="3" id="KW-0645">Protease</keyword>
<feature type="transmembrane region" description="Helical" evidence="1">
    <location>
        <begin position="49"/>
        <end position="68"/>
    </location>
</feature>
<feature type="transmembrane region" description="Helical" evidence="1">
    <location>
        <begin position="10"/>
        <end position="29"/>
    </location>
</feature>
<name>A0A9D9HQD1_9SPIR</name>
<protein>
    <submittedName>
        <fullName evidence="3">CPBP family intramembrane metalloprotease</fullName>
    </submittedName>
</protein>
<dbReference type="Pfam" id="PF02517">
    <property type="entry name" value="Rce1-like"/>
    <property type="match status" value="1"/>
</dbReference>
<reference evidence="3" key="2">
    <citation type="journal article" date="2021" name="PeerJ">
        <title>Extensive microbial diversity within the chicken gut microbiome revealed by metagenomics and culture.</title>
        <authorList>
            <person name="Gilroy R."/>
            <person name="Ravi A."/>
            <person name="Getino M."/>
            <person name="Pursley I."/>
            <person name="Horton D.L."/>
            <person name="Alikhan N.F."/>
            <person name="Baker D."/>
            <person name="Gharbi K."/>
            <person name="Hall N."/>
            <person name="Watson M."/>
            <person name="Adriaenssens E.M."/>
            <person name="Foster-Nyarko E."/>
            <person name="Jarju S."/>
            <person name="Secka A."/>
            <person name="Antonio M."/>
            <person name="Oren A."/>
            <person name="Chaudhuri R.R."/>
            <person name="La Ragione R."/>
            <person name="Hildebrand F."/>
            <person name="Pallen M.J."/>
        </authorList>
    </citation>
    <scope>NUCLEOTIDE SEQUENCE</scope>
    <source>
        <strain evidence="3">10532</strain>
    </source>
</reference>
<keyword evidence="1" id="KW-0812">Transmembrane</keyword>